<reference evidence="1 2" key="1">
    <citation type="journal article" date="2017" name="ISME J.">
        <title>Energy and carbon metabolisms in a deep terrestrial subsurface fluid microbial community.</title>
        <authorList>
            <person name="Momper L."/>
            <person name="Jungbluth S.P."/>
            <person name="Lee M.D."/>
            <person name="Amend J.P."/>
        </authorList>
    </citation>
    <scope>NUCLEOTIDE SEQUENCE [LARGE SCALE GENOMIC DNA]</scope>
    <source>
        <strain evidence="1">SURF_29</strain>
    </source>
</reference>
<protein>
    <submittedName>
        <fullName evidence="1">Uncharacterized protein</fullName>
    </submittedName>
</protein>
<gene>
    <name evidence="1" type="ORF">C4544_04665</name>
</gene>
<comment type="caution">
    <text evidence="1">The sequence shown here is derived from an EMBL/GenBank/DDBJ whole genome shotgun (WGS) entry which is preliminary data.</text>
</comment>
<evidence type="ECO:0000313" key="2">
    <source>
        <dbReference type="Proteomes" id="UP000285655"/>
    </source>
</evidence>
<dbReference type="EMBL" id="QZJW01000041">
    <property type="protein sequence ID" value="RJO60681.1"/>
    <property type="molecule type" value="Genomic_DNA"/>
</dbReference>
<organism evidence="1 2">
    <name type="scientific">candidate division WS5 bacterium</name>
    <dbReference type="NCBI Taxonomy" id="2093353"/>
    <lineage>
        <taxon>Bacteria</taxon>
        <taxon>candidate division WS5</taxon>
    </lineage>
</organism>
<accession>A0A419DC11</accession>
<evidence type="ECO:0000313" key="1">
    <source>
        <dbReference type="EMBL" id="RJO60681.1"/>
    </source>
</evidence>
<dbReference type="Proteomes" id="UP000285655">
    <property type="component" value="Unassembled WGS sequence"/>
</dbReference>
<name>A0A419DC11_9BACT</name>
<dbReference type="AlphaFoldDB" id="A0A419DC11"/>
<proteinExistence type="predicted"/>
<sequence length="785" mass="91537">MNHLEHKEFTHSCHKLSDKILSILDALSLAENSTGNLLIKLQERIFTPLITPFIDTLFRGTNAEPEVGLVSHLELVAEWNKDWGNVVYAFYVGSENKWDEHLSQIVDKKYDKPWNDKCNKASCLTDRRKRRNKSLFEQTASIKRAFAQDNLTAKILSQERLMNGATGSLTRGEIAGRPSEYGISVDDPNNINKDFRNRYPWALALKSDFPMIYFGIFEFDKPLGFFQMKIRWLKKAPIYDEIPFNTCYKKDNDIVETILIKISILADIVLRQILVFLNQQIAFIKNKDKLDTIYDKAFIGTTCANKVIQGNKFEIFLKEFREYFDKGYCNADELALKTICSMWDENILLKDKNELSDLKKAEANLFWSAKYREHLIHSVKVFILGNYFMQLLARVPEIKKIFSKNSFGLSESSRFEKFQELWMLTATFHDFCVPIEYLAESQKNQYVKFIGSSGSPNSELDKDFTADFEKKQFLSKLIIKEQIIYPLFHILHYHYPAAGKINYLKNLKSGGEYIFKIFEKDYQNKFKGLTNYGILHFDIFEHFLTEGDHGISSAIRLLKECFPYEGGKIITEKEIDDIKKIKRIKPARLKNIGNMIFKSYFQVIYAIFIHNFIEKKQKSDKEKPIYEGSICLSENPLAFLLLLCDTLQDWGREESFYRQVPYKNGLKISSRPIGNIITDRVSFDNRILIIPIDYFWIITKNDIPVSTKQIGNRGKCRGDNDIKEYCKKECEKKGDACNAMSTSGDCKYEIEFRKKFHNFELKFNNDLSELLNVSITYKEKEICHI</sequence>